<sequence length="80" mass="9018">MFVQLLEASPERFPGYPVQTICFGIMEFADWLSALRFCCAPFGYQYRERLGCWQGLQGAVCFALKESAGDLSKPFPQLVS</sequence>
<proteinExistence type="predicted"/>
<dbReference type="HOGENOM" id="CLU_2584753_0_0_7"/>
<keyword evidence="2" id="KW-1185">Reference proteome</keyword>
<protein>
    <submittedName>
        <fullName evidence="1">Uncharacterized protein</fullName>
    </submittedName>
</protein>
<dbReference type="KEGG" id="gpi:GPICK_16000"/>
<evidence type="ECO:0000313" key="2">
    <source>
        <dbReference type="Proteomes" id="UP000057609"/>
    </source>
</evidence>
<name>A0A0B5BKS7_9BACT</name>
<gene>
    <name evidence="1" type="ORF">GPICK_16000</name>
</gene>
<evidence type="ECO:0000313" key="1">
    <source>
        <dbReference type="EMBL" id="AJE04671.1"/>
    </source>
</evidence>
<dbReference type="Proteomes" id="UP000057609">
    <property type="component" value="Chromosome"/>
</dbReference>
<accession>A0A0B5BKS7</accession>
<reference evidence="1 2" key="1">
    <citation type="journal article" date="2015" name="Genome Announc.">
        <title>Complete Genome of Geobacter pickeringii G13T, a Metal-Reducing Isolate from Sedimentary Kaolin Deposits.</title>
        <authorList>
            <person name="Badalamenti J.P."/>
            <person name="Bond D.R."/>
        </authorList>
    </citation>
    <scope>NUCLEOTIDE SEQUENCE [LARGE SCALE GENOMIC DNA]</scope>
    <source>
        <strain evidence="1 2">G13</strain>
    </source>
</reference>
<dbReference type="EMBL" id="CP009788">
    <property type="protein sequence ID" value="AJE04671.1"/>
    <property type="molecule type" value="Genomic_DNA"/>
</dbReference>
<dbReference type="AlphaFoldDB" id="A0A0B5BKS7"/>
<organism evidence="1 2">
    <name type="scientific">Geobacter pickeringii</name>
    <dbReference type="NCBI Taxonomy" id="345632"/>
    <lineage>
        <taxon>Bacteria</taxon>
        <taxon>Pseudomonadati</taxon>
        <taxon>Thermodesulfobacteriota</taxon>
        <taxon>Desulfuromonadia</taxon>
        <taxon>Geobacterales</taxon>
        <taxon>Geobacteraceae</taxon>
        <taxon>Geobacter</taxon>
    </lineage>
</organism>